<sequence length="200" mass="21717">MAFTEVGGANWAKGNLTMDIGLGVTQTETSYYLGLHMERETIHMVSKTLKKQGHEVDMRAGEIEIGSGKSSLLYSILREMQLIRGSVKVYGSLASLGFYLARYVTISCLDKNMIHKGATPKSVLELMNVKDLTLAHVKSHLQMYRTVKGTDRGTGQVHKGMGSSGRTVKATAAAEDMEMGIVEGISPYSEEPDDGLSPVS</sequence>
<name>A0AAV9BK06_ACOGR</name>
<protein>
    <submittedName>
        <fullName evidence="5">Transcription factor KAN4</fullName>
    </submittedName>
</protein>
<dbReference type="NCBIfam" id="TIGR01557">
    <property type="entry name" value="myb_SHAQKYF"/>
    <property type="match status" value="1"/>
</dbReference>
<dbReference type="EMBL" id="JAUJYN010000003">
    <property type="protein sequence ID" value="KAK1276487.1"/>
    <property type="molecule type" value="Genomic_DNA"/>
</dbReference>
<dbReference type="InterPro" id="IPR044847">
    <property type="entry name" value="KAN_fam"/>
</dbReference>
<accession>A0AAV9BK06</accession>
<dbReference type="GO" id="GO:0000976">
    <property type="term" value="F:transcription cis-regulatory region binding"/>
    <property type="evidence" value="ECO:0007669"/>
    <property type="project" value="InterPro"/>
</dbReference>
<dbReference type="PANTHER" id="PTHR31496:SF25">
    <property type="entry name" value="TRANSCRIPTION FACTOR KAN3-RELATED"/>
    <property type="match status" value="1"/>
</dbReference>
<evidence type="ECO:0000256" key="3">
    <source>
        <dbReference type="ARBA" id="ARBA00023163"/>
    </source>
</evidence>
<dbReference type="GO" id="GO:0005634">
    <property type="term" value="C:nucleus"/>
    <property type="evidence" value="ECO:0007669"/>
    <property type="project" value="UniProtKB-SubCell"/>
</dbReference>
<gene>
    <name evidence="5" type="ORF">QJS04_geneDACA000792</name>
</gene>
<evidence type="ECO:0000313" key="5">
    <source>
        <dbReference type="EMBL" id="KAK1276487.1"/>
    </source>
</evidence>
<dbReference type="GO" id="GO:0006355">
    <property type="term" value="P:regulation of DNA-templated transcription"/>
    <property type="evidence" value="ECO:0007669"/>
    <property type="project" value="InterPro"/>
</dbReference>
<keyword evidence="3" id="KW-0804">Transcription</keyword>
<reference evidence="5" key="1">
    <citation type="journal article" date="2023" name="Nat. Commun.">
        <title>Diploid and tetraploid genomes of Acorus and the evolution of monocots.</title>
        <authorList>
            <person name="Ma L."/>
            <person name="Liu K.W."/>
            <person name="Li Z."/>
            <person name="Hsiao Y.Y."/>
            <person name="Qi Y."/>
            <person name="Fu T."/>
            <person name="Tang G.D."/>
            <person name="Zhang D."/>
            <person name="Sun W.H."/>
            <person name="Liu D.K."/>
            <person name="Li Y."/>
            <person name="Chen G.Z."/>
            <person name="Liu X.D."/>
            <person name="Liao X.Y."/>
            <person name="Jiang Y.T."/>
            <person name="Yu X."/>
            <person name="Hao Y."/>
            <person name="Huang J."/>
            <person name="Zhao X.W."/>
            <person name="Ke S."/>
            <person name="Chen Y.Y."/>
            <person name="Wu W.L."/>
            <person name="Hsu J.L."/>
            <person name="Lin Y.F."/>
            <person name="Huang M.D."/>
            <person name="Li C.Y."/>
            <person name="Huang L."/>
            <person name="Wang Z.W."/>
            <person name="Zhao X."/>
            <person name="Zhong W.Y."/>
            <person name="Peng D.H."/>
            <person name="Ahmad S."/>
            <person name="Lan S."/>
            <person name="Zhang J.S."/>
            <person name="Tsai W.C."/>
            <person name="Van de Peer Y."/>
            <person name="Liu Z.J."/>
        </authorList>
    </citation>
    <scope>NUCLEOTIDE SEQUENCE</scope>
    <source>
        <strain evidence="5">SCP</strain>
    </source>
</reference>
<comment type="caution">
    <text evidence="5">The sequence shown here is derived from an EMBL/GenBank/DDBJ whole genome shotgun (WGS) entry which is preliminary data.</text>
</comment>
<keyword evidence="2" id="KW-0805">Transcription regulation</keyword>
<keyword evidence="4" id="KW-0539">Nucleus</keyword>
<dbReference type="AlphaFoldDB" id="A0AAV9BK06"/>
<evidence type="ECO:0000256" key="4">
    <source>
        <dbReference type="ARBA" id="ARBA00023242"/>
    </source>
</evidence>
<proteinExistence type="predicted"/>
<keyword evidence="6" id="KW-1185">Reference proteome</keyword>
<dbReference type="GO" id="GO:0010158">
    <property type="term" value="P:abaxial cell fate specification"/>
    <property type="evidence" value="ECO:0007669"/>
    <property type="project" value="InterPro"/>
</dbReference>
<reference evidence="5" key="2">
    <citation type="submission" date="2023-06" db="EMBL/GenBank/DDBJ databases">
        <authorList>
            <person name="Ma L."/>
            <person name="Liu K.-W."/>
            <person name="Li Z."/>
            <person name="Hsiao Y.-Y."/>
            <person name="Qi Y."/>
            <person name="Fu T."/>
            <person name="Tang G."/>
            <person name="Zhang D."/>
            <person name="Sun W.-H."/>
            <person name="Liu D.-K."/>
            <person name="Li Y."/>
            <person name="Chen G.-Z."/>
            <person name="Liu X.-D."/>
            <person name="Liao X.-Y."/>
            <person name="Jiang Y.-T."/>
            <person name="Yu X."/>
            <person name="Hao Y."/>
            <person name="Huang J."/>
            <person name="Zhao X.-W."/>
            <person name="Ke S."/>
            <person name="Chen Y.-Y."/>
            <person name="Wu W.-L."/>
            <person name="Hsu J.-L."/>
            <person name="Lin Y.-F."/>
            <person name="Huang M.-D."/>
            <person name="Li C.-Y."/>
            <person name="Huang L."/>
            <person name="Wang Z.-W."/>
            <person name="Zhao X."/>
            <person name="Zhong W.-Y."/>
            <person name="Peng D.-H."/>
            <person name="Ahmad S."/>
            <person name="Lan S."/>
            <person name="Zhang J.-S."/>
            <person name="Tsai W.-C."/>
            <person name="Van De Peer Y."/>
            <person name="Liu Z.-J."/>
        </authorList>
    </citation>
    <scope>NUCLEOTIDE SEQUENCE</scope>
    <source>
        <strain evidence="5">SCP</strain>
        <tissue evidence="5">Leaves</tissue>
    </source>
</reference>
<comment type="subcellular location">
    <subcellularLocation>
        <location evidence="1">Nucleus</location>
    </subcellularLocation>
</comment>
<evidence type="ECO:0000256" key="1">
    <source>
        <dbReference type="ARBA" id="ARBA00004123"/>
    </source>
</evidence>
<evidence type="ECO:0000313" key="6">
    <source>
        <dbReference type="Proteomes" id="UP001179952"/>
    </source>
</evidence>
<dbReference type="PANTHER" id="PTHR31496">
    <property type="entry name" value="TRANSCRIPTION FACTOR KAN2-RELATED"/>
    <property type="match status" value="1"/>
</dbReference>
<evidence type="ECO:0000256" key="2">
    <source>
        <dbReference type="ARBA" id="ARBA00023015"/>
    </source>
</evidence>
<dbReference type="SUPFAM" id="SSF46689">
    <property type="entry name" value="Homeodomain-like"/>
    <property type="match status" value="1"/>
</dbReference>
<organism evidence="5 6">
    <name type="scientific">Acorus gramineus</name>
    <name type="common">Dwarf sweet flag</name>
    <dbReference type="NCBI Taxonomy" id="55184"/>
    <lineage>
        <taxon>Eukaryota</taxon>
        <taxon>Viridiplantae</taxon>
        <taxon>Streptophyta</taxon>
        <taxon>Embryophyta</taxon>
        <taxon>Tracheophyta</taxon>
        <taxon>Spermatophyta</taxon>
        <taxon>Magnoliopsida</taxon>
        <taxon>Liliopsida</taxon>
        <taxon>Acoraceae</taxon>
        <taxon>Acorus</taxon>
    </lineage>
</organism>
<dbReference type="Proteomes" id="UP001179952">
    <property type="component" value="Unassembled WGS sequence"/>
</dbReference>
<dbReference type="InterPro" id="IPR006447">
    <property type="entry name" value="Myb_dom_plants"/>
</dbReference>
<dbReference type="Gene3D" id="1.10.10.60">
    <property type="entry name" value="Homeodomain-like"/>
    <property type="match status" value="1"/>
</dbReference>
<dbReference type="InterPro" id="IPR009057">
    <property type="entry name" value="Homeodomain-like_sf"/>
</dbReference>